<evidence type="ECO:0000256" key="1">
    <source>
        <dbReference type="SAM" id="MobiDB-lite"/>
    </source>
</evidence>
<protein>
    <submittedName>
        <fullName evidence="2">Uncharacterized protein</fullName>
    </submittedName>
</protein>
<organism evidence="2 3">
    <name type="scientific">Coleofasciculus chthonoplastes PCC 7420</name>
    <dbReference type="NCBI Taxonomy" id="118168"/>
    <lineage>
        <taxon>Bacteria</taxon>
        <taxon>Bacillati</taxon>
        <taxon>Cyanobacteriota</taxon>
        <taxon>Cyanophyceae</taxon>
        <taxon>Coleofasciculales</taxon>
        <taxon>Coleofasciculaceae</taxon>
        <taxon>Coleofasciculus</taxon>
    </lineage>
</organism>
<feature type="region of interest" description="Disordered" evidence="1">
    <location>
        <begin position="1"/>
        <end position="20"/>
    </location>
</feature>
<dbReference type="HOGENOM" id="CLU_3166762_0_0_3"/>
<evidence type="ECO:0000313" key="2">
    <source>
        <dbReference type="EMBL" id="EDX78248.1"/>
    </source>
</evidence>
<name>B4VIK0_9CYAN</name>
<sequence length="47" mass="5336">MPVKFRAGTYPLTHPNQPPYQSDRISLSHFTITKIESTDILSLYAIS</sequence>
<accession>B4VIK0</accession>
<dbReference type="Proteomes" id="UP000003835">
    <property type="component" value="Unassembled WGS sequence"/>
</dbReference>
<proteinExistence type="predicted"/>
<keyword evidence="3" id="KW-1185">Reference proteome</keyword>
<gene>
    <name evidence="2" type="ORF">MC7420_7986</name>
</gene>
<reference evidence="2 3" key="1">
    <citation type="submission" date="2008-07" db="EMBL/GenBank/DDBJ databases">
        <authorList>
            <person name="Tandeau de Marsac N."/>
            <person name="Ferriera S."/>
            <person name="Johnson J."/>
            <person name="Kravitz S."/>
            <person name="Beeson K."/>
            <person name="Sutton G."/>
            <person name="Rogers Y.-H."/>
            <person name="Friedman R."/>
            <person name="Frazier M."/>
            <person name="Venter J.C."/>
        </authorList>
    </citation>
    <scope>NUCLEOTIDE SEQUENCE [LARGE SCALE GENOMIC DNA]</scope>
    <source>
        <strain evidence="2 3">PCC 7420</strain>
    </source>
</reference>
<dbReference type="STRING" id="118168.MC7420_7986"/>
<dbReference type="EMBL" id="DS989842">
    <property type="protein sequence ID" value="EDX78248.1"/>
    <property type="molecule type" value="Genomic_DNA"/>
</dbReference>
<evidence type="ECO:0000313" key="3">
    <source>
        <dbReference type="Proteomes" id="UP000003835"/>
    </source>
</evidence>
<dbReference type="AlphaFoldDB" id="B4VIK0"/>